<feature type="signal peptide" evidence="2">
    <location>
        <begin position="1"/>
        <end position="20"/>
    </location>
</feature>
<name>A0AA38L1N3_9AGAR</name>
<evidence type="ECO:0008006" key="5">
    <source>
        <dbReference type="Google" id="ProtNLM"/>
    </source>
</evidence>
<dbReference type="AlphaFoldDB" id="A0AA38L1N3"/>
<evidence type="ECO:0000313" key="4">
    <source>
        <dbReference type="Proteomes" id="UP001163798"/>
    </source>
</evidence>
<evidence type="ECO:0000256" key="1">
    <source>
        <dbReference type="SAM" id="MobiDB-lite"/>
    </source>
</evidence>
<gene>
    <name evidence="3" type="ORF">GGU10DRAFT_337416</name>
</gene>
<accession>A0AA38L1N3</accession>
<keyword evidence="4" id="KW-1185">Reference proteome</keyword>
<feature type="compositionally biased region" description="Basic and acidic residues" evidence="1">
    <location>
        <begin position="161"/>
        <end position="180"/>
    </location>
</feature>
<keyword evidence="2" id="KW-0732">Signal</keyword>
<feature type="chain" id="PRO_5041211549" description="Secreted protein" evidence="2">
    <location>
        <begin position="21"/>
        <end position="203"/>
    </location>
</feature>
<sequence>MYLRVFWWYLFLTLDVSTVAISNNQSPHSFEEGFPQGQAMWPGTVVEGIDRPQSLMRVKDILWSQLFDIALGRKTAQKAFIEFFGEIPQSDLDSLGYYCRICKGCNSFAEYYRLWNVILKIMKKIVEMYEIKGRVREEGKGNDHVSEDEKPKDSDNNSEPKNSDDSELKDFDDSEPKDSDNLELEDSNDSEPKDSNGMGYSQF</sequence>
<evidence type="ECO:0000256" key="2">
    <source>
        <dbReference type="SAM" id="SignalP"/>
    </source>
</evidence>
<comment type="caution">
    <text evidence="3">The sequence shown here is derived from an EMBL/GenBank/DDBJ whole genome shotgun (WGS) entry which is preliminary data.</text>
</comment>
<proteinExistence type="predicted"/>
<feature type="compositionally biased region" description="Basic and acidic residues" evidence="1">
    <location>
        <begin position="138"/>
        <end position="155"/>
    </location>
</feature>
<organism evidence="3 4">
    <name type="scientific">Lentinula aff. detonsa</name>
    <dbReference type="NCBI Taxonomy" id="2804958"/>
    <lineage>
        <taxon>Eukaryota</taxon>
        <taxon>Fungi</taxon>
        <taxon>Dikarya</taxon>
        <taxon>Basidiomycota</taxon>
        <taxon>Agaricomycotina</taxon>
        <taxon>Agaricomycetes</taxon>
        <taxon>Agaricomycetidae</taxon>
        <taxon>Agaricales</taxon>
        <taxon>Marasmiineae</taxon>
        <taxon>Omphalotaceae</taxon>
        <taxon>Lentinula</taxon>
    </lineage>
</organism>
<reference evidence="3" key="1">
    <citation type="submission" date="2022-08" db="EMBL/GenBank/DDBJ databases">
        <authorList>
            <consortium name="DOE Joint Genome Institute"/>
            <person name="Min B."/>
            <person name="Riley R."/>
            <person name="Sierra-Patev S."/>
            <person name="Naranjo-Ortiz M."/>
            <person name="Looney B."/>
            <person name="Konkel Z."/>
            <person name="Slot J.C."/>
            <person name="Sakamoto Y."/>
            <person name="Steenwyk J.L."/>
            <person name="Rokas A."/>
            <person name="Carro J."/>
            <person name="Camarero S."/>
            <person name="Ferreira P."/>
            <person name="Molpeceres G."/>
            <person name="Ruiz-Duenas F.J."/>
            <person name="Serrano A."/>
            <person name="Henrissat B."/>
            <person name="Drula E."/>
            <person name="Hughes K.W."/>
            <person name="Mata J.L."/>
            <person name="Ishikawa N.K."/>
            <person name="Vargas-Isla R."/>
            <person name="Ushijima S."/>
            <person name="Smith C.A."/>
            <person name="Ahrendt S."/>
            <person name="Andreopoulos W."/>
            <person name="He G."/>
            <person name="Labutti K."/>
            <person name="Lipzen A."/>
            <person name="Ng V."/>
            <person name="Sandor L."/>
            <person name="Barry K."/>
            <person name="Martinez A.T."/>
            <person name="Xiao Y."/>
            <person name="Gibbons J.G."/>
            <person name="Terashima K."/>
            <person name="Hibbett D.S."/>
            <person name="Grigoriev I.V."/>
        </authorList>
    </citation>
    <scope>NUCLEOTIDE SEQUENCE</scope>
    <source>
        <strain evidence="3">TFB10291</strain>
    </source>
</reference>
<feature type="region of interest" description="Disordered" evidence="1">
    <location>
        <begin position="138"/>
        <end position="203"/>
    </location>
</feature>
<dbReference type="EMBL" id="MU793889">
    <property type="protein sequence ID" value="KAJ3780142.1"/>
    <property type="molecule type" value="Genomic_DNA"/>
</dbReference>
<dbReference type="Proteomes" id="UP001163798">
    <property type="component" value="Unassembled WGS sequence"/>
</dbReference>
<protein>
    <recommendedName>
        <fullName evidence="5">Secreted protein</fullName>
    </recommendedName>
</protein>
<evidence type="ECO:0000313" key="3">
    <source>
        <dbReference type="EMBL" id="KAJ3780142.1"/>
    </source>
</evidence>